<evidence type="ECO:0000313" key="3">
    <source>
        <dbReference type="Proteomes" id="UP000075230"/>
    </source>
</evidence>
<dbReference type="AlphaFoldDB" id="A0A146FI53"/>
<feature type="compositionally biased region" description="Basic residues" evidence="1">
    <location>
        <begin position="1"/>
        <end position="10"/>
    </location>
</feature>
<reference evidence="2 3" key="1">
    <citation type="journal article" date="2016" name="DNA Res.">
        <title>Genome sequence of Aspergillus luchuensis NBRC 4314.</title>
        <authorList>
            <person name="Yamada O."/>
            <person name="Machida M."/>
            <person name="Hosoyama A."/>
            <person name="Goto M."/>
            <person name="Takahashi T."/>
            <person name="Futagami T."/>
            <person name="Yamagata Y."/>
            <person name="Takeuchi M."/>
            <person name="Kobayashi T."/>
            <person name="Koike H."/>
            <person name="Abe K."/>
            <person name="Asai K."/>
            <person name="Arita M."/>
            <person name="Fujita N."/>
            <person name="Fukuda K."/>
            <person name="Higa K."/>
            <person name="Horikawa H."/>
            <person name="Ishikawa T."/>
            <person name="Jinno K."/>
            <person name="Kato Y."/>
            <person name="Kirimura K."/>
            <person name="Mizutani O."/>
            <person name="Nakasone K."/>
            <person name="Sano M."/>
            <person name="Shiraishi Y."/>
            <person name="Tsukahara M."/>
            <person name="Gomi K."/>
        </authorList>
    </citation>
    <scope>NUCLEOTIDE SEQUENCE [LARGE SCALE GENOMIC DNA]</scope>
    <source>
        <strain evidence="2 3">RIB 2604</strain>
    </source>
</reference>
<evidence type="ECO:0000256" key="1">
    <source>
        <dbReference type="SAM" id="MobiDB-lite"/>
    </source>
</evidence>
<gene>
    <name evidence="2" type="ORF">RIB2604_02000150</name>
</gene>
<sequence>MATARLRRAFRYPDDSGDDEHSREELDEEASDDTSCLSMLRSACFWPWSTLRNPQRNPGWRSSRLPTWFQEVGDLRHPCFA</sequence>
<feature type="compositionally biased region" description="Basic and acidic residues" evidence="1">
    <location>
        <begin position="11"/>
        <end position="24"/>
    </location>
</feature>
<feature type="region of interest" description="Disordered" evidence="1">
    <location>
        <begin position="1"/>
        <end position="30"/>
    </location>
</feature>
<protein>
    <submittedName>
        <fullName evidence="2">Similar to An04g00190</fullName>
    </submittedName>
</protein>
<dbReference type="EMBL" id="BCWF01000020">
    <property type="protein sequence ID" value="GAT25438.1"/>
    <property type="molecule type" value="Genomic_DNA"/>
</dbReference>
<evidence type="ECO:0000313" key="2">
    <source>
        <dbReference type="EMBL" id="GAT25438.1"/>
    </source>
</evidence>
<reference evidence="3" key="2">
    <citation type="submission" date="2016-02" db="EMBL/GenBank/DDBJ databases">
        <title>Genome sequencing of Aspergillus luchuensis NBRC 4314.</title>
        <authorList>
            <person name="Yamada O."/>
        </authorList>
    </citation>
    <scope>NUCLEOTIDE SEQUENCE [LARGE SCALE GENOMIC DNA]</scope>
    <source>
        <strain evidence="3">RIB 2604</strain>
    </source>
</reference>
<name>A0A146FI53_ASPKA</name>
<dbReference type="Proteomes" id="UP000075230">
    <property type="component" value="Unassembled WGS sequence"/>
</dbReference>
<organism evidence="2 3">
    <name type="scientific">Aspergillus kawachii</name>
    <name type="common">White koji mold</name>
    <name type="synonym">Aspergillus awamori var. kawachi</name>
    <dbReference type="NCBI Taxonomy" id="1069201"/>
    <lineage>
        <taxon>Eukaryota</taxon>
        <taxon>Fungi</taxon>
        <taxon>Dikarya</taxon>
        <taxon>Ascomycota</taxon>
        <taxon>Pezizomycotina</taxon>
        <taxon>Eurotiomycetes</taxon>
        <taxon>Eurotiomycetidae</taxon>
        <taxon>Eurotiales</taxon>
        <taxon>Aspergillaceae</taxon>
        <taxon>Aspergillus</taxon>
        <taxon>Aspergillus subgen. Circumdati</taxon>
    </lineage>
</organism>
<comment type="caution">
    <text evidence="2">The sequence shown here is derived from an EMBL/GenBank/DDBJ whole genome shotgun (WGS) entry which is preliminary data.</text>
</comment>
<accession>A0A146FI53</accession>
<proteinExistence type="predicted"/>